<evidence type="ECO:0000256" key="12">
    <source>
        <dbReference type="ARBA" id="ARBA00052293"/>
    </source>
</evidence>
<dbReference type="GO" id="GO:0008466">
    <property type="term" value="F:glycogenin glucosyltransferase activity"/>
    <property type="evidence" value="ECO:0007669"/>
    <property type="project" value="UniProtKB-EC"/>
</dbReference>
<gene>
    <name evidence="16" type="ORF">P168DRAFT_310882</name>
</gene>
<evidence type="ECO:0000256" key="3">
    <source>
        <dbReference type="ARBA" id="ARBA00022490"/>
    </source>
</evidence>
<feature type="compositionally biased region" description="Polar residues" evidence="14">
    <location>
        <begin position="1517"/>
        <end position="1545"/>
    </location>
</feature>
<protein>
    <recommendedName>
        <fullName evidence="10">glycogenin glucosyltransferase</fullName>
        <ecNumber evidence="10">2.4.1.186</ecNumber>
    </recommendedName>
</protein>
<feature type="region of interest" description="Disordered" evidence="14">
    <location>
        <begin position="1517"/>
        <end position="1583"/>
    </location>
</feature>
<feature type="region of interest" description="Disordered" evidence="14">
    <location>
        <begin position="1158"/>
        <end position="1180"/>
    </location>
</feature>
<feature type="region of interest" description="Disordered" evidence="14">
    <location>
        <begin position="224"/>
        <end position="244"/>
    </location>
</feature>
<evidence type="ECO:0000256" key="9">
    <source>
        <dbReference type="ARBA" id="ARBA00038162"/>
    </source>
</evidence>
<dbReference type="Pfam" id="PF01501">
    <property type="entry name" value="Glyco_transf_8"/>
    <property type="match status" value="1"/>
</dbReference>
<feature type="region of interest" description="Disordered" evidence="14">
    <location>
        <begin position="1"/>
        <end position="59"/>
    </location>
</feature>
<feature type="compositionally biased region" description="Basic and acidic residues" evidence="14">
    <location>
        <begin position="39"/>
        <end position="52"/>
    </location>
</feature>
<feature type="region of interest" description="Disordered" evidence="14">
    <location>
        <begin position="262"/>
        <end position="284"/>
    </location>
</feature>
<dbReference type="InterPro" id="IPR002495">
    <property type="entry name" value="Glyco_trans_8"/>
</dbReference>
<evidence type="ECO:0000256" key="1">
    <source>
        <dbReference type="ARBA" id="ARBA00001936"/>
    </source>
</evidence>
<keyword evidence="6" id="KW-0320">Glycogen biosynthesis</keyword>
<feature type="region of interest" description="Disordered" evidence="14">
    <location>
        <begin position="1427"/>
        <end position="1487"/>
    </location>
</feature>
<dbReference type="InterPro" id="IPR006598">
    <property type="entry name" value="CAP10"/>
</dbReference>
<dbReference type="InterPro" id="IPR050587">
    <property type="entry name" value="GNT1/Glycosyltrans_8"/>
</dbReference>
<evidence type="ECO:0000313" key="16">
    <source>
        <dbReference type="EMBL" id="PKY04257.1"/>
    </source>
</evidence>
<dbReference type="SUPFAM" id="SSF53474">
    <property type="entry name" value="alpha/beta-Hydrolases"/>
    <property type="match status" value="1"/>
</dbReference>
<feature type="compositionally biased region" description="Pro residues" evidence="14">
    <location>
        <begin position="21"/>
        <end position="31"/>
    </location>
</feature>
<proteinExistence type="inferred from homology"/>
<evidence type="ECO:0000256" key="5">
    <source>
        <dbReference type="ARBA" id="ARBA00022723"/>
    </source>
</evidence>
<evidence type="ECO:0000256" key="7">
    <source>
        <dbReference type="ARBA" id="ARBA00023180"/>
    </source>
</evidence>
<feature type="region of interest" description="Disordered" evidence="14">
    <location>
        <begin position="1384"/>
        <end position="1403"/>
    </location>
</feature>
<dbReference type="SUPFAM" id="SSF53448">
    <property type="entry name" value="Nucleotide-diphospho-sugar transferases"/>
    <property type="match status" value="1"/>
</dbReference>
<evidence type="ECO:0000256" key="4">
    <source>
        <dbReference type="ARBA" id="ARBA00022679"/>
    </source>
</evidence>
<comment type="catalytic activity">
    <reaction evidence="11">
        <text>[1,4-alpha-D-glucosyl](n)-L-tyrosyl-[glycogenin] + UDP-alpha-D-glucose = [1,4-alpha-D-glucosyl](n+1)-L-tyrosyl-[glycogenin] + UDP + H(+)</text>
        <dbReference type="Rhea" id="RHEA:56560"/>
        <dbReference type="Rhea" id="RHEA-COMP:14606"/>
        <dbReference type="Rhea" id="RHEA-COMP:14607"/>
        <dbReference type="ChEBI" id="CHEBI:15378"/>
        <dbReference type="ChEBI" id="CHEBI:58223"/>
        <dbReference type="ChEBI" id="CHEBI:58885"/>
        <dbReference type="ChEBI" id="CHEBI:140574"/>
        <dbReference type="EC" id="2.4.1.186"/>
    </reaction>
</comment>
<dbReference type="GeneID" id="36546960"/>
<dbReference type="SMART" id="SM00672">
    <property type="entry name" value="CAP10"/>
    <property type="match status" value="1"/>
</dbReference>
<feature type="region of interest" description="Disordered" evidence="14">
    <location>
        <begin position="1237"/>
        <end position="1262"/>
    </location>
</feature>
<dbReference type="VEuPathDB" id="FungiDB:P168DRAFT_310882"/>
<evidence type="ECO:0000259" key="15">
    <source>
        <dbReference type="SMART" id="SM00672"/>
    </source>
</evidence>
<dbReference type="PANTHER" id="PTHR11183">
    <property type="entry name" value="GLYCOGENIN SUBFAMILY MEMBER"/>
    <property type="match status" value="1"/>
</dbReference>
<feature type="domain" description="Glycosyl transferase CAP10" evidence="15">
    <location>
        <begin position="311"/>
        <end position="564"/>
    </location>
</feature>
<dbReference type="Pfam" id="PF00561">
    <property type="entry name" value="Abhydrolase_1"/>
    <property type="match status" value="1"/>
</dbReference>
<keyword evidence="3" id="KW-0963">Cytoplasm</keyword>
<comment type="similarity">
    <text evidence="9">Belongs to the glycosyltransferase 8 family. Glycogenin subfamily.</text>
</comment>
<dbReference type="RefSeq" id="XP_024692851.1">
    <property type="nucleotide sequence ID" value="XM_024839436.1"/>
</dbReference>
<comment type="caution">
    <text evidence="16">The sequence shown here is derived from an EMBL/GenBank/DDBJ whole genome shotgun (WGS) entry which is preliminary data.</text>
</comment>
<comment type="cofactor">
    <cofactor evidence="1">
        <name>Mn(2+)</name>
        <dbReference type="ChEBI" id="CHEBI:29035"/>
    </cofactor>
</comment>
<comment type="function">
    <text evidence="13">Self-glucosylating initiator of glycogen synthesis. It catalyzes the formation of a short alpha (1,4)-glucosyl chain covalently attached via a glucose 1-O-tyrosyl linkage to internal tyrosine residues and these chains act as primers for the elongation reaction catalyzed by glycogen synthase.</text>
</comment>
<organism evidence="16 17">
    <name type="scientific">Aspergillus campestris (strain IBT 28561)</name>
    <dbReference type="NCBI Taxonomy" id="1392248"/>
    <lineage>
        <taxon>Eukaryota</taxon>
        <taxon>Fungi</taxon>
        <taxon>Dikarya</taxon>
        <taxon>Ascomycota</taxon>
        <taxon>Pezizomycotina</taxon>
        <taxon>Eurotiomycetes</taxon>
        <taxon>Eurotiomycetidae</taxon>
        <taxon>Eurotiales</taxon>
        <taxon>Aspergillaceae</taxon>
        <taxon>Aspergillus</taxon>
        <taxon>Aspergillus subgen. Circumdati</taxon>
    </lineage>
</organism>
<evidence type="ECO:0000256" key="11">
    <source>
        <dbReference type="ARBA" id="ARBA00050886"/>
    </source>
</evidence>
<dbReference type="Proteomes" id="UP000234254">
    <property type="component" value="Unassembled WGS sequence"/>
</dbReference>
<dbReference type="GO" id="GO:0005737">
    <property type="term" value="C:cytoplasm"/>
    <property type="evidence" value="ECO:0007669"/>
    <property type="project" value="UniProtKB-SubCell"/>
</dbReference>
<feature type="compositionally biased region" description="Polar residues" evidence="14">
    <location>
        <begin position="1158"/>
        <end position="1167"/>
    </location>
</feature>
<comment type="catalytic activity">
    <reaction evidence="12">
        <text>L-tyrosyl-[glycogenin] + UDP-alpha-D-glucose = alpha-D-glucosyl-L-tyrosyl-[glycogenin] + UDP + H(+)</text>
        <dbReference type="Rhea" id="RHEA:23360"/>
        <dbReference type="Rhea" id="RHEA-COMP:14604"/>
        <dbReference type="Rhea" id="RHEA-COMP:14605"/>
        <dbReference type="ChEBI" id="CHEBI:15378"/>
        <dbReference type="ChEBI" id="CHEBI:46858"/>
        <dbReference type="ChEBI" id="CHEBI:58223"/>
        <dbReference type="ChEBI" id="CHEBI:58885"/>
        <dbReference type="ChEBI" id="CHEBI:140573"/>
        <dbReference type="EC" id="2.4.1.186"/>
    </reaction>
</comment>
<name>A0A2I1D307_ASPC2</name>
<reference evidence="16" key="1">
    <citation type="submission" date="2016-12" db="EMBL/GenBank/DDBJ databases">
        <title>The genomes of Aspergillus section Nigri reveals drivers in fungal speciation.</title>
        <authorList>
            <consortium name="DOE Joint Genome Institute"/>
            <person name="Vesth T.C."/>
            <person name="Nybo J."/>
            <person name="Theobald S."/>
            <person name="Brandl J."/>
            <person name="Frisvad J.C."/>
            <person name="Nielsen K.F."/>
            <person name="Lyhne E.K."/>
            <person name="Kogle M.E."/>
            <person name="Kuo A."/>
            <person name="Riley R."/>
            <person name="Clum A."/>
            <person name="Nolan M."/>
            <person name="Lipzen A."/>
            <person name="Salamov A."/>
            <person name="Henrissat B."/>
            <person name="Wiebenga A."/>
            <person name="De vries R.P."/>
            <person name="Grigoriev I.V."/>
            <person name="Mortensen U.H."/>
            <person name="Andersen M.R."/>
            <person name="Baker S.E."/>
        </authorList>
    </citation>
    <scope>NUCLEOTIDE SEQUENCE</scope>
    <source>
        <strain evidence="16">IBT 28561</strain>
    </source>
</reference>
<dbReference type="EC" id="2.4.1.186" evidence="10"/>
<dbReference type="Gene3D" id="3.90.550.10">
    <property type="entry name" value="Spore Coat Polysaccharide Biosynthesis Protein SpsA, Chain A"/>
    <property type="match status" value="1"/>
</dbReference>
<dbReference type="GO" id="GO:0005978">
    <property type="term" value="P:glycogen biosynthetic process"/>
    <property type="evidence" value="ECO:0007669"/>
    <property type="project" value="UniProtKB-KW"/>
</dbReference>
<evidence type="ECO:0000256" key="8">
    <source>
        <dbReference type="ARBA" id="ARBA00023211"/>
    </source>
</evidence>
<keyword evidence="4" id="KW-0808">Transferase</keyword>
<keyword evidence="17" id="KW-1185">Reference proteome</keyword>
<sequence length="1640" mass="184293">MAACGPNAFRPSDDVLISSPLPSPHADPTPPQEEVTNDSSDRKSAQKHHPDTNHPISSLAHNAAQTFDQTRSRQSTSLAEAVNEYRRRYHMHPPPHFDKWFKLARSRGVQMIDEYDTIYHSLLPFWGLKPAVIRDRVREALGYENAVLGVLIRDGKVTLVEGGGDGKQWQRDATVEMMKDFVQYLPDMDLVFNSHDEPRVIVPSEDLRRLVDVAKDHVIPSAFKNQSPTNAWSGRPADVNKGDRIDEVRKSRFNRYAHQPTWTDSRASCPADSPSRSLDENEPDNVDAYADGELGFVYNTTAFSDICNTPSLRDRYGFFERANAFDVVHDLFPVFSQSKLSSFQDILYPSPWYWVDKVPYEAEKDYTWDEKMDKMYWRGSTTGGYSRGGGWRRQHRQRFVGTINALNDTKVLAKSEKGLWESKEARRESYRDLFDVWITYVGQCDEDDCAAQREYFQIGEQTGQQDAWAYRHLVDIDGNAFSGRFYAFLHSNSLVHKVAIFREWHDEWIRPWVHYIPLSLTGDEYVETMRYLASEDEARNTFWDLSKKWSGLSHQILTLRNGFKFHYVCNDLPGSDGNTKPLVIFIHGYPDSWAIWRYVISSASLQQTASIVAVDLPGFGGSEGLDKYSATSVLENLTEFIITMRMQYGVENDAGIRQKPTVVVAHDWGCVISMRLAAEAPELADRFILSNGPLIGHVVSNVRRRVFSAVKIAKTALRSPVRNFWVFGKALGTLKPVFLQLLLSGYIFAFQLPMPLVRYLGEGGNQSFLKLCHKVSHGNSKFTSQHAAECMASTMGPSVEECKTQTDNGDSYAESVKDRALSNFTHMTSYYRDGCAIAHWDKSVETIAALHVISQGEQSPRGNSGAGLFNEGPPGALRARATLVWGKKDFALNEHICLDGISDYLGTDSQVVELGHSGHFTPLEQESQVALEKVAEWAAKGEREDISTVLQDCYPDAVVKTIYDEIIPVHPMTNNTPVNLWLMDRPDLISTFTKIELWRQTQFKRIVYIDCDVVAVRAPDELLEMDVDFAAAPDVGWPDCFNSGVMVLRPNLQDYFALRALAERGISFDGADQGLLNMHFREWHRLGFTYNCTPSANYQYIPAYRHFQSTISMVHFIGARKPWNMPRQLLPLETPYNQLLGRWWAIYDRHYRPVVNTPFSQTDSTVESPRDDETAGSHAVAEPPAVQWLPTIQVKPAESTDEPLREPEVQFQPEDSIIKHGEHRVPQEQIAFSTDGASFQEEPPAPAVETVSQEEQSTPVAEQDIITPAPVRSAVPQYVRGEEHISAYIQPHAETTFFVSQADPISLRRETNVPLPPLETPGTSQPPFYQQPAEAVPEPAEPLVSGPPTPTFEPPKAEWDASREPPPLNSKPEGIALKQKTYEMSEDHQLFQPPPSYPEAPKGMYYEVPREKPAPQKVSQVFPWETHAPAPTRVFPGEEQTITSQERKPPTSSIESPTEVSGPSTARSWTSWTTEEPPVSWDSYTRSNAWDEDPDIQKYIHTIQQARKARIQVISGTQATTGGQPVATQTTPPSGQEISPPSNRITDFPSATERPSLPVTPAPIQRPAGGGSPPQWHQLPSAQGVPNQEEWVGVTVGAFLHLLRVTCLYRNFIESVGPPRRAAAASVGDLGAARIAPRTN</sequence>
<dbReference type="Gene3D" id="3.40.50.1820">
    <property type="entry name" value="alpha/beta hydrolase"/>
    <property type="match status" value="1"/>
</dbReference>
<evidence type="ECO:0000256" key="10">
    <source>
        <dbReference type="ARBA" id="ARBA00038934"/>
    </source>
</evidence>
<keyword evidence="7" id="KW-0325">Glycoprotein</keyword>
<feature type="compositionally biased region" description="Polar residues" evidence="14">
    <location>
        <begin position="1250"/>
        <end position="1260"/>
    </location>
</feature>
<keyword evidence="5" id="KW-0479">Metal-binding</keyword>
<dbReference type="CDD" id="cd02537">
    <property type="entry name" value="GT8_Glycogenin"/>
    <property type="match status" value="1"/>
</dbReference>
<dbReference type="FunFam" id="3.90.550.10:FF:000092">
    <property type="entry name" value="Glycogenin 2"/>
    <property type="match status" value="1"/>
</dbReference>
<keyword evidence="8" id="KW-0464">Manganese</keyword>
<comment type="subcellular location">
    <subcellularLocation>
        <location evidence="2">Cytoplasm</location>
    </subcellularLocation>
</comment>
<evidence type="ECO:0000313" key="17">
    <source>
        <dbReference type="Proteomes" id="UP000234254"/>
    </source>
</evidence>
<dbReference type="InterPro" id="IPR029044">
    <property type="entry name" value="Nucleotide-diphossugar_trans"/>
</dbReference>
<dbReference type="GO" id="GO:0046872">
    <property type="term" value="F:metal ion binding"/>
    <property type="evidence" value="ECO:0007669"/>
    <property type="project" value="UniProtKB-KW"/>
</dbReference>
<dbReference type="OrthoDB" id="541052at2759"/>
<feature type="region of interest" description="Disordered" evidence="14">
    <location>
        <begin position="1311"/>
        <end position="1374"/>
    </location>
</feature>
<dbReference type="EMBL" id="MSFM01000006">
    <property type="protein sequence ID" value="PKY04257.1"/>
    <property type="molecule type" value="Genomic_DNA"/>
</dbReference>
<feature type="compositionally biased region" description="Low complexity" evidence="14">
    <location>
        <begin position="1332"/>
        <end position="1342"/>
    </location>
</feature>
<evidence type="ECO:0000256" key="6">
    <source>
        <dbReference type="ARBA" id="ARBA00023056"/>
    </source>
</evidence>
<dbReference type="InterPro" id="IPR029058">
    <property type="entry name" value="AB_hydrolase_fold"/>
</dbReference>
<evidence type="ECO:0000256" key="2">
    <source>
        <dbReference type="ARBA" id="ARBA00004496"/>
    </source>
</evidence>
<evidence type="ECO:0000256" key="14">
    <source>
        <dbReference type="SAM" id="MobiDB-lite"/>
    </source>
</evidence>
<evidence type="ECO:0000256" key="13">
    <source>
        <dbReference type="ARBA" id="ARBA00057883"/>
    </source>
</evidence>
<feature type="compositionally biased region" description="Polar residues" evidence="14">
    <location>
        <begin position="1440"/>
        <end position="1474"/>
    </location>
</feature>
<accession>A0A2I1D307</accession>
<dbReference type="InterPro" id="IPR000073">
    <property type="entry name" value="AB_hydrolase_1"/>
</dbReference>